<organism evidence="5 6">
    <name type="scientific">Paenibacillus solanacearum</name>
    <dbReference type="NCBI Taxonomy" id="2048548"/>
    <lineage>
        <taxon>Bacteria</taxon>
        <taxon>Bacillati</taxon>
        <taxon>Bacillota</taxon>
        <taxon>Bacilli</taxon>
        <taxon>Bacillales</taxon>
        <taxon>Paenibacillaceae</taxon>
        <taxon>Paenibacillus</taxon>
    </lineage>
</organism>
<reference evidence="5" key="1">
    <citation type="submission" date="2021-06" db="EMBL/GenBank/DDBJ databases">
        <authorList>
            <person name="Criscuolo A."/>
        </authorList>
    </citation>
    <scope>NUCLEOTIDE SEQUENCE</scope>
    <source>
        <strain evidence="5">CIP111600</strain>
    </source>
</reference>
<evidence type="ECO:0000313" key="5">
    <source>
        <dbReference type="EMBL" id="CAG7622445.1"/>
    </source>
</evidence>
<dbReference type="Proteomes" id="UP000693672">
    <property type="component" value="Unassembled WGS sequence"/>
</dbReference>
<accession>A0A916K327</accession>
<dbReference type="InterPro" id="IPR018060">
    <property type="entry name" value="HTH_AraC"/>
</dbReference>
<sequence length="315" mass="36416">MNVQASWSRTASPLRPGKRVNQIQEFHHEYAERWVHAPDAFDQKGGLYVIHLGHNIAKSNYSSGPRQTGHYTFHFVREGEVEFWYGDHRVVLSKGDMFCKFPHETYTYKLHPSPEPLRMVWLAFNGSQAAEMMAMSGFTAETMYRTRVLDQDMELLLRQVVQTPKQMNKKHLAQLNGLLYRIYGLLIPESHDGASAQTKDYWVQKSLDFIHSFYAEKINVNDIATYVGVHRTHFSKTFTEEVGLPPAAYLQNVRMDKAGRLLRRTRLSVTEIALSVGYMDLYPFTRAFTRQFGCSPSRYRQTAAPRKKDEAPNSR</sequence>
<dbReference type="GO" id="GO:0043565">
    <property type="term" value="F:sequence-specific DNA binding"/>
    <property type="evidence" value="ECO:0007669"/>
    <property type="project" value="InterPro"/>
</dbReference>
<dbReference type="PANTHER" id="PTHR46796:SF13">
    <property type="entry name" value="HTH-TYPE TRANSCRIPTIONAL ACTIVATOR RHAS"/>
    <property type="match status" value="1"/>
</dbReference>
<keyword evidence="3" id="KW-0804">Transcription</keyword>
<keyword evidence="2" id="KW-0238">DNA-binding</keyword>
<dbReference type="InterPro" id="IPR050204">
    <property type="entry name" value="AraC_XylS_family_regulators"/>
</dbReference>
<dbReference type="Pfam" id="PF02311">
    <property type="entry name" value="AraC_binding"/>
    <property type="match status" value="1"/>
</dbReference>
<keyword evidence="1" id="KW-0805">Transcription regulation</keyword>
<name>A0A916K327_9BACL</name>
<gene>
    <name evidence="5" type="primary">rhaS_16</name>
    <name evidence="5" type="ORF">PAESOLCIP111_02427</name>
</gene>
<dbReference type="SMART" id="SM00342">
    <property type="entry name" value="HTH_ARAC"/>
    <property type="match status" value="1"/>
</dbReference>
<proteinExistence type="predicted"/>
<evidence type="ECO:0000256" key="1">
    <source>
        <dbReference type="ARBA" id="ARBA00023015"/>
    </source>
</evidence>
<evidence type="ECO:0000313" key="6">
    <source>
        <dbReference type="Proteomes" id="UP000693672"/>
    </source>
</evidence>
<dbReference type="PROSITE" id="PS01124">
    <property type="entry name" value="HTH_ARAC_FAMILY_2"/>
    <property type="match status" value="1"/>
</dbReference>
<protein>
    <submittedName>
        <fullName evidence="5">HTH-type transcriptional activator RhaS</fullName>
    </submittedName>
</protein>
<dbReference type="PANTHER" id="PTHR46796">
    <property type="entry name" value="HTH-TYPE TRANSCRIPTIONAL ACTIVATOR RHAS-RELATED"/>
    <property type="match status" value="1"/>
</dbReference>
<dbReference type="EMBL" id="CAJVAS010000008">
    <property type="protein sequence ID" value="CAG7622445.1"/>
    <property type="molecule type" value="Genomic_DNA"/>
</dbReference>
<comment type="caution">
    <text evidence="5">The sequence shown here is derived from an EMBL/GenBank/DDBJ whole genome shotgun (WGS) entry which is preliminary data.</text>
</comment>
<evidence type="ECO:0000256" key="3">
    <source>
        <dbReference type="ARBA" id="ARBA00023163"/>
    </source>
</evidence>
<dbReference type="Pfam" id="PF12833">
    <property type="entry name" value="HTH_18"/>
    <property type="match status" value="1"/>
</dbReference>
<dbReference type="AlphaFoldDB" id="A0A916K327"/>
<evidence type="ECO:0000256" key="2">
    <source>
        <dbReference type="ARBA" id="ARBA00023125"/>
    </source>
</evidence>
<feature type="domain" description="HTH araC/xylS-type" evidence="4">
    <location>
        <begin position="204"/>
        <end position="302"/>
    </location>
</feature>
<dbReference type="GO" id="GO:0003700">
    <property type="term" value="F:DNA-binding transcription factor activity"/>
    <property type="evidence" value="ECO:0007669"/>
    <property type="project" value="InterPro"/>
</dbReference>
<evidence type="ECO:0000259" key="4">
    <source>
        <dbReference type="PROSITE" id="PS01124"/>
    </source>
</evidence>
<keyword evidence="6" id="KW-1185">Reference proteome</keyword>
<dbReference type="InterPro" id="IPR003313">
    <property type="entry name" value="AraC-bd"/>
</dbReference>